<dbReference type="SUPFAM" id="SSF55154">
    <property type="entry name" value="CYTH-like phosphatases"/>
    <property type="match status" value="1"/>
</dbReference>
<evidence type="ECO:0000259" key="1">
    <source>
        <dbReference type="PROSITE" id="PS51707"/>
    </source>
</evidence>
<dbReference type="AlphaFoldDB" id="A0AAP0E2M1"/>
<dbReference type="PANTHER" id="PTHR34948:SF9">
    <property type="entry name" value="CYTH DOMAIN-CONTAINING PROTEIN"/>
    <property type="match status" value="1"/>
</dbReference>
<feature type="domain" description="CYTH" evidence="1">
    <location>
        <begin position="1"/>
        <end position="58"/>
    </location>
</feature>
<organism evidence="2 3">
    <name type="scientific">Stephania cephalantha</name>
    <dbReference type="NCBI Taxonomy" id="152367"/>
    <lineage>
        <taxon>Eukaryota</taxon>
        <taxon>Viridiplantae</taxon>
        <taxon>Streptophyta</taxon>
        <taxon>Embryophyta</taxon>
        <taxon>Tracheophyta</taxon>
        <taxon>Spermatophyta</taxon>
        <taxon>Magnoliopsida</taxon>
        <taxon>Ranunculales</taxon>
        <taxon>Menispermaceae</taxon>
        <taxon>Menispermoideae</taxon>
        <taxon>Cissampelideae</taxon>
        <taxon>Stephania</taxon>
    </lineage>
</organism>
<reference evidence="2 3" key="1">
    <citation type="submission" date="2024-01" db="EMBL/GenBank/DDBJ databases">
        <title>Genome assemblies of Stephania.</title>
        <authorList>
            <person name="Yang L."/>
        </authorList>
    </citation>
    <scope>NUCLEOTIDE SEQUENCE [LARGE SCALE GENOMIC DNA]</scope>
    <source>
        <strain evidence="2">JXDWG</strain>
        <tissue evidence="2">Leaf</tissue>
    </source>
</reference>
<proteinExistence type="predicted"/>
<dbReference type="Gene3D" id="2.40.320.10">
    <property type="entry name" value="Hypothetical Protein Pfu-838710-001"/>
    <property type="match status" value="1"/>
</dbReference>
<dbReference type="EMBL" id="JBBNAG010000013">
    <property type="protein sequence ID" value="KAK9084050.1"/>
    <property type="molecule type" value="Genomic_DNA"/>
</dbReference>
<comment type="caution">
    <text evidence="2">The sequence shown here is derived from an EMBL/GenBank/DDBJ whole genome shotgun (WGS) entry which is preliminary data.</text>
</comment>
<dbReference type="Pfam" id="PF01928">
    <property type="entry name" value="CYTH"/>
    <property type="match status" value="1"/>
</dbReference>
<dbReference type="Proteomes" id="UP001419268">
    <property type="component" value="Unassembled WGS sequence"/>
</dbReference>
<keyword evidence="3" id="KW-1185">Reference proteome</keyword>
<dbReference type="InterPro" id="IPR023577">
    <property type="entry name" value="CYTH_domain"/>
</dbReference>
<protein>
    <recommendedName>
        <fullName evidence="1">CYTH domain-containing protein</fullName>
    </recommendedName>
</protein>
<dbReference type="PANTHER" id="PTHR34948">
    <property type="entry name" value="OS08G0299200 PROTEIN"/>
    <property type="match status" value="1"/>
</dbReference>
<sequence length="58" mass="6676">MEVEVKLRLSNSGAHQRLSDLLSPFHCLTHLQSNLFFDTPTARLSSNLTALRLRFYDN</sequence>
<dbReference type="InterPro" id="IPR033469">
    <property type="entry name" value="CYTH-like_dom_sf"/>
</dbReference>
<dbReference type="GO" id="GO:0016462">
    <property type="term" value="F:pyrophosphatase activity"/>
    <property type="evidence" value="ECO:0007669"/>
    <property type="project" value="UniProtKB-ARBA"/>
</dbReference>
<evidence type="ECO:0000313" key="3">
    <source>
        <dbReference type="Proteomes" id="UP001419268"/>
    </source>
</evidence>
<evidence type="ECO:0000313" key="2">
    <source>
        <dbReference type="EMBL" id="KAK9084050.1"/>
    </source>
</evidence>
<gene>
    <name evidence="2" type="ORF">Scep_030521</name>
</gene>
<accession>A0AAP0E2M1</accession>
<dbReference type="PROSITE" id="PS51707">
    <property type="entry name" value="CYTH"/>
    <property type="match status" value="1"/>
</dbReference>
<name>A0AAP0E2M1_9MAGN</name>